<feature type="compositionally biased region" description="Basic and acidic residues" evidence="1">
    <location>
        <begin position="145"/>
        <end position="157"/>
    </location>
</feature>
<comment type="caution">
    <text evidence="2">The sequence shown here is derived from an EMBL/GenBank/DDBJ whole genome shotgun (WGS) entry which is preliminary data.</text>
</comment>
<feature type="compositionally biased region" description="Basic and acidic residues" evidence="1">
    <location>
        <begin position="178"/>
        <end position="189"/>
    </location>
</feature>
<feature type="compositionally biased region" description="Low complexity" evidence="1">
    <location>
        <begin position="222"/>
        <end position="243"/>
    </location>
</feature>
<proteinExistence type="predicted"/>
<name>A0A9P5Q5I9_9AGAR</name>
<gene>
    <name evidence="2" type="ORF">BDP27DRAFT_1359844</name>
</gene>
<keyword evidence="3" id="KW-1185">Reference proteome</keyword>
<reference evidence="2" key="1">
    <citation type="submission" date="2020-11" db="EMBL/GenBank/DDBJ databases">
        <authorList>
            <consortium name="DOE Joint Genome Institute"/>
            <person name="Ahrendt S."/>
            <person name="Riley R."/>
            <person name="Andreopoulos W."/>
            <person name="Labutti K."/>
            <person name="Pangilinan J."/>
            <person name="Ruiz-Duenas F.J."/>
            <person name="Barrasa J.M."/>
            <person name="Sanchez-Garcia M."/>
            <person name="Camarero S."/>
            <person name="Miyauchi S."/>
            <person name="Serrano A."/>
            <person name="Linde D."/>
            <person name="Babiker R."/>
            <person name="Drula E."/>
            <person name="Ayuso-Fernandez I."/>
            <person name="Pacheco R."/>
            <person name="Padilla G."/>
            <person name="Ferreira P."/>
            <person name="Barriuso J."/>
            <person name="Kellner H."/>
            <person name="Castanera R."/>
            <person name="Alfaro M."/>
            <person name="Ramirez L."/>
            <person name="Pisabarro A.G."/>
            <person name="Kuo A."/>
            <person name="Tritt A."/>
            <person name="Lipzen A."/>
            <person name="He G."/>
            <person name="Yan M."/>
            <person name="Ng V."/>
            <person name="Cullen D."/>
            <person name="Martin F."/>
            <person name="Rosso M.-N."/>
            <person name="Henrissat B."/>
            <person name="Hibbett D."/>
            <person name="Martinez A.T."/>
            <person name="Grigoriev I.V."/>
        </authorList>
    </citation>
    <scope>NUCLEOTIDE SEQUENCE</scope>
    <source>
        <strain evidence="2">AH 40177</strain>
    </source>
</reference>
<protein>
    <submittedName>
        <fullName evidence="2">Uncharacterized protein</fullName>
    </submittedName>
</protein>
<evidence type="ECO:0000313" key="2">
    <source>
        <dbReference type="EMBL" id="KAF9073960.1"/>
    </source>
</evidence>
<sequence>MEMGSYNDHDGSGLAKGPTRESETFDSGSIYVPDVAEGHRYETDDPDVALRDSWQTQSGARFSALDTTRTDVQRTKGAGMNSQAYIGAEPPSPGSPLPAVVVTPSESHYNPASHPVGRAPIVRNVGTVSNYSRPVRVPSLAESDSESRYSGDLDRDSVYNNDEQPRIYNVNTNNYHQYSHDERGMDPRSRTRHNSSSVPVLETADILDPESKRRVLERNMPSSSSSSSFPRGTSPLPTSSSTLRAASPSRFGEASASPLTSRTPSPSYPYSANTPSSRSRSPLPTPPSSQPSSTSLVPAGIYPESKSESRLVSYT</sequence>
<accession>A0A9P5Q5I9</accession>
<organism evidence="2 3">
    <name type="scientific">Rhodocollybia butyracea</name>
    <dbReference type="NCBI Taxonomy" id="206335"/>
    <lineage>
        <taxon>Eukaryota</taxon>
        <taxon>Fungi</taxon>
        <taxon>Dikarya</taxon>
        <taxon>Basidiomycota</taxon>
        <taxon>Agaricomycotina</taxon>
        <taxon>Agaricomycetes</taxon>
        <taxon>Agaricomycetidae</taxon>
        <taxon>Agaricales</taxon>
        <taxon>Marasmiineae</taxon>
        <taxon>Omphalotaceae</taxon>
        <taxon>Rhodocollybia</taxon>
    </lineage>
</organism>
<dbReference type="EMBL" id="JADNRY010000015">
    <property type="protein sequence ID" value="KAF9073960.1"/>
    <property type="molecule type" value="Genomic_DNA"/>
</dbReference>
<feature type="region of interest" description="Disordered" evidence="1">
    <location>
        <begin position="1"/>
        <end position="31"/>
    </location>
</feature>
<feature type="compositionally biased region" description="Low complexity" evidence="1">
    <location>
        <begin position="254"/>
        <end position="282"/>
    </location>
</feature>
<dbReference type="Proteomes" id="UP000772434">
    <property type="component" value="Unassembled WGS sequence"/>
</dbReference>
<feature type="region of interest" description="Disordered" evidence="1">
    <location>
        <begin position="53"/>
        <end position="315"/>
    </location>
</feature>
<evidence type="ECO:0000313" key="3">
    <source>
        <dbReference type="Proteomes" id="UP000772434"/>
    </source>
</evidence>
<dbReference type="AlphaFoldDB" id="A0A9P5Q5I9"/>
<evidence type="ECO:0000256" key="1">
    <source>
        <dbReference type="SAM" id="MobiDB-lite"/>
    </source>
</evidence>